<dbReference type="SUPFAM" id="SSF56784">
    <property type="entry name" value="HAD-like"/>
    <property type="match status" value="1"/>
</dbReference>
<keyword evidence="4" id="KW-0472">Membrane</keyword>
<gene>
    <name evidence="5" type="ORF">SAMN06297144_1236</name>
</gene>
<evidence type="ECO:0000313" key="6">
    <source>
        <dbReference type="Proteomes" id="UP000219494"/>
    </source>
</evidence>
<dbReference type="Gene3D" id="1.20.1440.100">
    <property type="entry name" value="SG protein - dephosphorylation function"/>
    <property type="match status" value="1"/>
</dbReference>
<evidence type="ECO:0000256" key="3">
    <source>
        <dbReference type="ARBA" id="ARBA00022842"/>
    </source>
</evidence>
<dbReference type="GO" id="GO:0016787">
    <property type="term" value="F:hydrolase activity"/>
    <property type="evidence" value="ECO:0007669"/>
    <property type="project" value="UniProtKB-KW"/>
</dbReference>
<keyword evidence="4" id="KW-1133">Transmembrane helix</keyword>
<dbReference type="Pfam" id="PF12710">
    <property type="entry name" value="HAD"/>
    <property type="match status" value="1"/>
</dbReference>
<dbReference type="InterPro" id="IPR050582">
    <property type="entry name" value="HAD-like_SerB"/>
</dbReference>
<dbReference type="PANTHER" id="PTHR43344:SF13">
    <property type="entry name" value="PHOSPHATASE RV3661-RELATED"/>
    <property type="match status" value="1"/>
</dbReference>
<dbReference type="EMBL" id="OBMI01000001">
    <property type="protein sequence ID" value="SOB80786.1"/>
    <property type="molecule type" value="Genomic_DNA"/>
</dbReference>
<keyword evidence="2 5" id="KW-0378">Hydrolase</keyword>
<reference evidence="5 6" key="1">
    <citation type="submission" date="2017-07" db="EMBL/GenBank/DDBJ databases">
        <authorList>
            <person name="Sun Z.S."/>
            <person name="Albrecht U."/>
            <person name="Echele G."/>
            <person name="Lee C.C."/>
        </authorList>
    </citation>
    <scope>NUCLEOTIDE SEQUENCE [LARGE SCALE GENOMIC DNA]</scope>
    <source>
        <strain evidence="5 6">CGMCC 1.12672</strain>
    </source>
</reference>
<dbReference type="NCBIfam" id="TIGR01488">
    <property type="entry name" value="HAD-SF-IB"/>
    <property type="match status" value="1"/>
</dbReference>
<dbReference type="InterPro" id="IPR023214">
    <property type="entry name" value="HAD_sf"/>
</dbReference>
<organism evidence="5 6">
    <name type="scientific">Sphingomonas guangdongensis</name>
    <dbReference type="NCBI Taxonomy" id="1141890"/>
    <lineage>
        <taxon>Bacteria</taxon>
        <taxon>Pseudomonadati</taxon>
        <taxon>Pseudomonadota</taxon>
        <taxon>Alphaproteobacteria</taxon>
        <taxon>Sphingomonadales</taxon>
        <taxon>Sphingomonadaceae</taxon>
        <taxon>Sphingomonas</taxon>
    </lineage>
</organism>
<protein>
    <submittedName>
        <fullName evidence="5">HAD-superfamily subfamily IB hydrolase, TIGR01490</fullName>
    </submittedName>
</protein>
<sequence length="225" mass="24941">MHCYLAIYDMDRTITRLPTWTPFLAFAMRGRARWRLALWPAVVLMALAYTAKLIDRARLKQGMQRLLLGGSLAKEHVATITAAFADHVVATGVLDGARARIAADRAAGYRLVMATASYAFYARAIAERLGFDDVIATESESDPAGALLSRIKGENVYGPAKLRAVQAWLAREGIAREAATIRFYSDHVSDAPVLEFADEAFAVNAHGPLRQLARQRGWPILDWRR</sequence>
<dbReference type="PANTHER" id="PTHR43344">
    <property type="entry name" value="PHOSPHOSERINE PHOSPHATASE"/>
    <property type="match status" value="1"/>
</dbReference>
<dbReference type="Proteomes" id="UP000219494">
    <property type="component" value="Unassembled WGS sequence"/>
</dbReference>
<dbReference type="OrthoDB" id="7739434at2"/>
<keyword evidence="3" id="KW-0460">Magnesium</keyword>
<dbReference type="InterPro" id="IPR036412">
    <property type="entry name" value="HAD-like_sf"/>
</dbReference>
<feature type="transmembrane region" description="Helical" evidence="4">
    <location>
        <begin position="36"/>
        <end position="54"/>
    </location>
</feature>
<dbReference type="AlphaFoldDB" id="A0A285QG27"/>
<dbReference type="InterPro" id="IPR006385">
    <property type="entry name" value="HAD_hydro_SerB1"/>
</dbReference>
<dbReference type="RefSeq" id="WP_097063034.1">
    <property type="nucleotide sequence ID" value="NZ_OBMI01000001.1"/>
</dbReference>
<keyword evidence="6" id="KW-1185">Reference proteome</keyword>
<keyword evidence="4" id="KW-0812">Transmembrane</keyword>
<dbReference type="Gene3D" id="3.40.50.1000">
    <property type="entry name" value="HAD superfamily/HAD-like"/>
    <property type="match status" value="1"/>
</dbReference>
<proteinExistence type="predicted"/>
<evidence type="ECO:0000256" key="4">
    <source>
        <dbReference type="SAM" id="Phobius"/>
    </source>
</evidence>
<evidence type="ECO:0000313" key="5">
    <source>
        <dbReference type="EMBL" id="SOB80786.1"/>
    </source>
</evidence>
<evidence type="ECO:0000256" key="1">
    <source>
        <dbReference type="ARBA" id="ARBA00022723"/>
    </source>
</evidence>
<keyword evidence="1" id="KW-0479">Metal-binding</keyword>
<dbReference type="NCBIfam" id="TIGR01490">
    <property type="entry name" value="HAD-SF-IB-hyp1"/>
    <property type="match status" value="1"/>
</dbReference>
<accession>A0A285QG27</accession>
<name>A0A285QG27_9SPHN</name>
<dbReference type="GO" id="GO:0046872">
    <property type="term" value="F:metal ion binding"/>
    <property type="evidence" value="ECO:0007669"/>
    <property type="project" value="UniProtKB-KW"/>
</dbReference>
<evidence type="ECO:0000256" key="2">
    <source>
        <dbReference type="ARBA" id="ARBA00022801"/>
    </source>
</evidence>